<dbReference type="Gene3D" id="1.10.8.430">
    <property type="entry name" value="Helical domain of apoptotic protease-activating factors"/>
    <property type="match status" value="1"/>
</dbReference>
<dbReference type="GO" id="GO:0006952">
    <property type="term" value="P:defense response"/>
    <property type="evidence" value="ECO:0007669"/>
    <property type="project" value="InterPro"/>
</dbReference>
<accession>A0AAU9MKJ3</accession>
<dbReference type="Gene3D" id="3.40.50.10140">
    <property type="entry name" value="Toll/interleukin-1 receptor homology (TIR) domain"/>
    <property type="match status" value="1"/>
</dbReference>
<reference evidence="2 3" key="1">
    <citation type="submission" date="2022-01" db="EMBL/GenBank/DDBJ databases">
        <authorList>
            <person name="Xiong W."/>
            <person name="Schranz E."/>
        </authorList>
    </citation>
    <scope>NUCLEOTIDE SEQUENCE [LARGE SCALE GENOMIC DNA]</scope>
</reference>
<name>A0AAU9MKJ3_9ASTR</name>
<evidence type="ECO:0000256" key="1">
    <source>
        <dbReference type="ARBA" id="ARBA00022614"/>
    </source>
</evidence>
<dbReference type="AlphaFoldDB" id="A0AAU9MKJ3"/>
<dbReference type="Proteomes" id="UP001157418">
    <property type="component" value="Unassembled WGS sequence"/>
</dbReference>
<protein>
    <recommendedName>
        <fullName evidence="4">NB-ARC domain-containing protein</fullName>
    </recommendedName>
</protein>
<dbReference type="GO" id="GO:0043531">
    <property type="term" value="F:ADP binding"/>
    <property type="evidence" value="ECO:0007669"/>
    <property type="project" value="InterPro"/>
</dbReference>
<dbReference type="InterPro" id="IPR035897">
    <property type="entry name" value="Toll_tir_struct_dom_sf"/>
</dbReference>
<organism evidence="2 3">
    <name type="scientific">Lactuca virosa</name>
    <dbReference type="NCBI Taxonomy" id="75947"/>
    <lineage>
        <taxon>Eukaryota</taxon>
        <taxon>Viridiplantae</taxon>
        <taxon>Streptophyta</taxon>
        <taxon>Embryophyta</taxon>
        <taxon>Tracheophyta</taxon>
        <taxon>Spermatophyta</taxon>
        <taxon>Magnoliopsida</taxon>
        <taxon>eudicotyledons</taxon>
        <taxon>Gunneridae</taxon>
        <taxon>Pentapetalae</taxon>
        <taxon>asterids</taxon>
        <taxon>campanulids</taxon>
        <taxon>Asterales</taxon>
        <taxon>Asteraceae</taxon>
        <taxon>Cichorioideae</taxon>
        <taxon>Cichorieae</taxon>
        <taxon>Lactucinae</taxon>
        <taxon>Lactuca</taxon>
    </lineage>
</organism>
<dbReference type="EMBL" id="CAKMRJ010002223">
    <property type="protein sequence ID" value="CAH1426317.1"/>
    <property type="molecule type" value="Genomic_DNA"/>
</dbReference>
<keyword evidence="1" id="KW-0433">Leucine-rich repeat</keyword>
<dbReference type="PANTHER" id="PTHR11017">
    <property type="entry name" value="LEUCINE-RICH REPEAT-CONTAINING PROTEIN"/>
    <property type="match status" value="1"/>
</dbReference>
<evidence type="ECO:0008006" key="4">
    <source>
        <dbReference type="Google" id="ProtNLM"/>
    </source>
</evidence>
<keyword evidence="3" id="KW-1185">Reference proteome</keyword>
<dbReference type="InterPro" id="IPR044974">
    <property type="entry name" value="Disease_R_plants"/>
</dbReference>
<comment type="caution">
    <text evidence="2">The sequence shown here is derived from an EMBL/GenBank/DDBJ whole genome shotgun (WGS) entry which is preliminary data.</text>
</comment>
<evidence type="ECO:0000313" key="3">
    <source>
        <dbReference type="Proteomes" id="UP001157418"/>
    </source>
</evidence>
<proteinExistence type="predicted"/>
<dbReference type="Gene3D" id="3.40.50.300">
    <property type="entry name" value="P-loop containing nucleotide triphosphate hydrolases"/>
    <property type="match status" value="1"/>
</dbReference>
<gene>
    <name evidence="2" type="ORF">LVIROSA_LOCUS13406</name>
</gene>
<sequence length="485" mass="55838">MFYKVEPSDVQNQTGCFKDAFDVYDDEVNLETNLRKKKKLLEKVGAWTDYLNKAATFTGLVYKDGYESKFIINILNVVIKKVDNKALHIEEKLVGIKDHLAEIQSWLKDRSPDAVVLLIDGMGGIGKSTISKCKLLSGRHTWLLTAFKDHGKVHSLGTLSMGDATELLSLHAFGQHQPIEPYIVHLELVVQRCKGLPLALKVLGSSLREKTNDEWEDAIHKLAAIPHREIQEVLQISYETLADDKDKDGNNITFLPKCVQTLPRIEELRVSHCSKLHSVLSLPNSVNELFVNDNESLEKVQPAENSRTVVHHMNCPNLCEIEGRYKIQSIDKVERKIIRYLGLESNACEGMEMDLEGLDLEIGVQNKTKYLLWSYFKRDQNIRKNAGKFALLCLWRCGNLLEGGDEIIIRVFSRIIHVEECCINLIYEDYEELLDEERKEAHDVTAFDQMLWTDRMDKDISHYAFPWKKHVFRDDHLEYNARKEK</sequence>
<evidence type="ECO:0000313" key="2">
    <source>
        <dbReference type="EMBL" id="CAH1426317.1"/>
    </source>
</evidence>
<dbReference type="PANTHER" id="PTHR11017:SF305">
    <property type="entry name" value="TMV RESISTANCE PROTEIN N-LIKE"/>
    <property type="match status" value="1"/>
</dbReference>
<dbReference type="SUPFAM" id="SSF52540">
    <property type="entry name" value="P-loop containing nucleoside triphosphate hydrolases"/>
    <property type="match status" value="1"/>
</dbReference>
<dbReference type="InterPro" id="IPR042197">
    <property type="entry name" value="Apaf_helical"/>
</dbReference>
<dbReference type="InterPro" id="IPR027417">
    <property type="entry name" value="P-loop_NTPase"/>
</dbReference>